<evidence type="ECO:0000256" key="1">
    <source>
        <dbReference type="SAM" id="MobiDB-lite"/>
    </source>
</evidence>
<evidence type="ECO:0008006" key="5">
    <source>
        <dbReference type="Google" id="ProtNLM"/>
    </source>
</evidence>
<name>A0A238TBE3_9NEIS</name>
<protein>
    <recommendedName>
        <fullName evidence="5">Cell division protein</fullName>
    </recommendedName>
</protein>
<evidence type="ECO:0000313" key="4">
    <source>
        <dbReference type="Proteomes" id="UP000215450"/>
    </source>
</evidence>
<keyword evidence="4" id="KW-1185">Reference proteome</keyword>
<sequence>MKWLFATLVALNLIVFAGMIASKIYPIKKAPAQVAQQAQQPQPTVIINTTGAAPAVQATSASATATTATANTATAATPAKRVTPPTTNNTKPSNPTALTQPKTNNTSSSQAVTTGTAQANYRNCSASVSMPEDDYHRIKGLLKTFPHAATRQVIDGSEGNHSSARMNVLFMSVSDQEAGTIQGIVGRYGSLRRSPCGK</sequence>
<reference evidence="4" key="2">
    <citation type="submission" date="2017-06" db="EMBL/GenBank/DDBJ databases">
        <authorList>
            <person name="Laurent S."/>
        </authorList>
    </citation>
    <scope>NUCLEOTIDE SEQUENCE [LARGE SCALE GENOMIC DNA]</scope>
</reference>
<gene>
    <name evidence="3" type="ORF">KEBURONENSIS_00291</name>
    <name evidence="2" type="ORF">KEBURONENSIS_00460</name>
</gene>
<proteinExistence type="predicted"/>
<dbReference type="RefSeq" id="WP_095063220.1">
    <property type="nucleotide sequence ID" value="NZ_CP123447.1"/>
</dbReference>
<organism evidence="3 4">
    <name type="scientific">Kingella negevensis</name>
    <dbReference type="NCBI Taxonomy" id="1522312"/>
    <lineage>
        <taxon>Bacteria</taxon>
        <taxon>Pseudomonadati</taxon>
        <taxon>Pseudomonadota</taxon>
        <taxon>Betaproteobacteria</taxon>
        <taxon>Neisseriales</taxon>
        <taxon>Neisseriaceae</taxon>
        <taxon>Kingella</taxon>
    </lineage>
</organism>
<dbReference type="OrthoDB" id="8613869at2"/>
<reference evidence="3" key="3">
    <citation type="submission" date="2017-06" db="EMBL/GenBank/DDBJ databases">
        <authorList>
            <person name="Kim H.J."/>
            <person name="Triplett B.A."/>
        </authorList>
    </citation>
    <scope>NUCLEOTIDE SEQUENCE [LARGE SCALE GENOMIC DNA]</scope>
    <source>
        <strain evidence="3">Kingella_eburonensis</strain>
    </source>
</reference>
<accession>A0A238TBE3</accession>
<dbReference type="Proteomes" id="UP000215450">
    <property type="component" value="Unassembled WGS sequence"/>
</dbReference>
<dbReference type="STRING" id="1522312.GCA_900177895_01983"/>
<dbReference type="EMBL" id="FXUV01000052">
    <property type="protein sequence ID" value="SMQ13232.1"/>
    <property type="molecule type" value="Genomic_DNA"/>
</dbReference>
<feature type="region of interest" description="Disordered" evidence="1">
    <location>
        <begin position="61"/>
        <end position="112"/>
    </location>
</feature>
<dbReference type="EMBL" id="FXUV02000032">
    <property type="protein sequence ID" value="SNB73500.1"/>
    <property type="molecule type" value="Genomic_DNA"/>
</dbReference>
<evidence type="ECO:0000313" key="3">
    <source>
        <dbReference type="EMBL" id="SNB73500.1"/>
    </source>
</evidence>
<reference evidence="2" key="1">
    <citation type="submission" date="2017-05" db="EMBL/GenBank/DDBJ databases">
        <authorList>
            <person name="Song R."/>
            <person name="Chenine A.L."/>
            <person name="Ruprecht R.M."/>
        </authorList>
    </citation>
    <scope>NUCLEOTIDE SEQUENCE</scope>
    <source>
        <strain evidence="2">Kingella_eburonensis</strain>
    </source>
</reference>
<feature type="compositionally biased region" description="Low complexity" evidence="1">
    <location>
        <begin position="61"/>
        <end position="96"/>
    </location>
</feature>
<dbReference type="AlphaFoldDB" id="A0A238TBE3"/>
<feature type="compositionally biased region" description="Polar residues" evidence="1">
    <location>
        <begin position="97"/>
        <end position="112"/>
    </location>
</feature>
<evidence type="ECO:0000313" key="2">
    <source>
        <dbReference type="EMBL" id="SMQ13232.1"/>
    </source>
</evidence>